<organism evidence="14">
    <name type="scientific">Araucaria cunninghamii</name>
    <name type="common">Hoop pine</name>
    <name type="synonym">Moreton Bay pine</name>
    <dbReference type="NCBI Taxonomy" id="56994"/>
    <lineage>
        <taxon>Eukaryota</taxon>
        <taxon>Viridiplantae</taxon>
        <taxon>Streptophyta</taxon>
        <taxon>Embryophyta</taxon>
        <taxon>Tracheophyta</taxon>
        <taxon>Spermatophyta</taxon>
        <taxon>Pinopsida</taxon>
        <taxon>Pinidae</taxon>
        <taxon>Conifers II</taxon>
        <taxon>Araucariales</taxon>
        <taxon>Araucariaceae</taxon>
        <taxon>Araucaria</taxon>
    </lineage>
</organism>
<dbReference type="PANTHER" id="PTHR43066">
    <property type="entry name" value="RHOMBOID-RELATED PROTEIN"/>
    <property type="match status" value="1"/>
</dbReference>
<dbReference type="SUPFAM" id="SSF90209">
    <property type="entry name" value="Ran binding protein zinc finger-like"/>
    <property type="match status" value="1"/>
</dbReference>
<protein>
    <recommendedName>
        <fullName evidence="13">RanBP2-type domain-containing protein</fullName>
    </recommendedName>
</protein>
<dbReference type="EMBL" id="GCKF01030746">
    <property type="protein sequence ID" value="JAG97870.1"/>
    <property type="molecule type" value="Transcribed_RNA"/>
</dbReference>
<keyword evidence="4 12" id="KW-0812">Transmembrane</keyword>
<dbReference type="SUPFAM" id="SSF144091">
    <property type="entry name" value="Rhomboid-like"/>
    <property type="match status" value="1"/>
</dbReference>
<evidence type="ECO:0000256" key="5">
    <source>
        <dbReference type="ARBA" id="ARBA00022723"/>
    </source>
</evidence>
<dbReference type="InterPro" id="IPR035952">
    <property type="entry name" value="Rhomboid-like_sf"/>
</dbReference>
<evidence type="ECO:0000256" key="9">
    <source>
        <dbReference type="ARBA" id="ARBA00022989"/>
    </source>
</evidence>
<dbReference type="PANTHER" id="PTHR43066:SF1">
    <property type="entry name" value="RHOMBOID PROTEIN 2"/>
    <property type="match status" value="1"/>
</dbReference>
<evidence type="ECO:0000313" key="14">
    <source>
        <dbReference type="EMBL" id="JAG97870.1"/>
    </source>
</evidence>
<evidence type="ECO:0000256" key="6">
    <source>
        <dbReference type="ARBA" id="ARBA00022771"/>
    </source>
</evidence>
<dbReference type="SMART" id="SM00547">
    <property type="entry name" value="ZnF_RBZ"/>
    <property type="match status" value="1"/>
</dbReference>
<feature type="transmembrane region" description="Helical" evidence="12">
    <location>
        <begin position="114"/>
        <end position="140"/>
    </location>
</feature>
<keyword evidence="9 12" id="KW-1133">Transmembrane helix</keyword>
<feature type="domain" description="RanBP2-type" evidence="13">
    <location>
        <begin position="284"/>
        <end position="313"/>
    </location>
</feature>
<proteinExistence type="inferred from homology"/>
<evidence type="ECO:0000256" key="1">
    <source>
        <dbReference type="ARBA" id="ARBA00004141"/>
    </source>
</evidence>
<keyword evidence="10 12" id="KW-0472">Membrane</keyword>
<keyword evidence="8" id="KW-0862">Zinc</keyword>
<evidence type="ECO:0000256" key="10">
    <source>
        <dbReference type="ARBA" id="ARBA00023136"/>
    </source>
</evidence>
<dbReference type="Gene3D" id="1.20.1540.10">
    <property type="entry name" value="Rhomboid-like"/>
    <property type="match status" value="1"/>
</dbReference>
<dbReference type="GO" id="GO:0008270">
    <property type="term" value="F:zinc ion binding"/>
    <property type="evidence" value="ECO:0007669"/>
    <property type="project" value="UniProtKB-KW"/>
</dbReference>
<name>A0A0D6R7I5_ARACU</name>
<evidence type="ECO:0000259" key="13">
    <source>
        <dbReference type="PROSITE" id="PS50199"/>
    </source>
</evidence>
<dbReference type="Pfam" id="PF01694">
    <property type="entry name" value="Rhomboid"/>
    <property type="match status" value="1"/>
</dbReference>
<evidence type="ECO:0000256" key="8">
    <source>
        <dbReference type="ARBA" id="ARBA00022833"/>
    </source>
</evidence>
<dbReference type="FunFam" id="1.20.1540.10:FF:000026">
    <property type="entry name" value="Rhomboid-like protein 14, mitochondrial"/>
    <property type="match status" value="1"/>
</dbReference>
<dbReference type="AlphaFoldDB" id="A0A0D6R7I5"/>
<dbReference type="Gene3D" id="2.30.30.380">
    <property type="entry name" value="Zn-finger domain of Sec23/24"/>
    <property type="match status" value="1"/>
</dbReference>
<evidence type="ECO:0000256" key="4">
    <source>
        <dbReference type="ARBA" id="ARBA00022692"/>
    </source>
</evidence>
<evidence type="ECO:0000256" key="2">
    <source>
        <dbReference type="ARBA" id="ARBA00009045"/>
    </source>
</evidence>
<dbReference type="PROSITE" id="PS50199">
    <property type="entry name" value="ZF_RANBP2_2"/>
    <property type="match status" value="1"/>
</dbReference>
<dbReference type="GO" id="GO:0004252">
    <property type="term" value="F:serine-type endopeptidase activity"/>
    <property type="evidence" value="ECO:0007669"/>
    <property type="project" value="InterPro"/>
</dbReference>
<keyword evidence="7" id="KW-0378">Hydrolase</keyword>
<keyword evidence="5" id="KW-0479">Metal-binding</keyword>
<dbReference type="GO" id="GO:0006508">
    <property type="term" value="P:proteolysis"/>
    <property type="evidence" value="ECO:0007669"/>
    <property type="project" value="UniProtKB-KW"/>
</dbReference>
<dbReference type="PROSITE" id="PS01358">
    <property type="entry name" value="ZF_RANBP2_1"/>
    <property type="match status" value="1"/>
</dbReference>
<evidence type="ECO:0000256" key="12">
    <source>
        <dbReference type="SAM" id="Phobius"/>
    </source>
</evidence>
<keyword evidence="3" id="KW-0645">Protease</keyword>
<evidence type="ECO:0000256" key="7">
    <source>
        <dbReference type="ARBA" id="ARBA00022801"/>
    </source>
</evidence>
<comment type="similarity">
    <text evidence="2">Belongs to the peptidase S54 family.</text>
</comment>
<evidence type="ECO:0000256" key="11">
    <source>
        <dbReference type="PROSITE-ProRule" id="PRU00322"/>
    </source>
</evidence>
<sequence length="349" mass="39213">MDRGRGRVRNRGMLYLLAMHVASEFYQLERKPPVTAGLIAANALIYLRPGVLDDVLPTLSEVCLNPYLVFKNKDVKRLFVSAFYHVDESHLVYNMLSLLWKGVQLETMMGSTEFASMVAVLLGLSHGIVVILAKVLATYFDYPGPWTSECAVGFSSVLFALKVVLNSNSPNYTNVYGVIVPARHAAWAELLLIQMFVPGVSFLGHLSGIIAGLLYIWLRRSFPRSNPFTSILRKFTWILGLPLRLIQNHLIRYRRRTFGRGAVGGRRTPRSTGGSRVVGRDENVDAVWRCSACTFDNNLRLEACEMCGTRRGDTAFGPSAPPLQPTTTTDSRDLSLEELRRLRLERFNR</sequence>
<dbReference type="InterPro" id="IPR022764">
    <property type="entry name" value="Peptidase_S54_rhomboid_dom"/>
</dbReference>
<dbReference type="InterPro" id="IPR036443">
    <property type="entry name" value="Znf_RanBP2_sf"/>
</dbReference>
<feature type="transmembrane region" description="Helical" evidence="12">
    <location>
        <begin position="186"/>
        <end position="218"/>
    </location>
</feature>
<dbReference type="InterPro" id="IPR001876">
    <property type="entry name" value="Znf_RanBP2"/>
</dbReference>
<evidence type="ECO:0000256" key="3">
    <source>
        <dbReference type="ARBA" id="ARBA00022670"/>
    </source>
</evidence>
<accession>A0A0D6R7I5</accession>
<keyword evidence="6 11" id="KW-0863">Zinc-finger</keyword>
<comment type="subcellular location">
    <subcellularLocation>
        <location evidence="1">Membrane</location>
        <topology evidence="1">Multi-pass membrane protein</topology>
    </subcellularLocation>
</comment>
<reference evidence="14" key="1">
    <citation type="submission" date="2015-03" db="EMBL/GenBank/DDBJ databases">
        <title>A transcriptome of Araucaria cunninghamii, an australian fine timber species.</title>
        <authorList>
            <person name="Jing Yi C.J.Y."/>
            <person name="Yin San L.Y.S."/>
            <person name="Abdul Karim S.S."/>
            <person name="Wan Azmi N.N."/>
            <person name="Hercus R.R."/>
            <person name="Croft L.L."/>
        </authorList>
    </citation>
    <scope>NUCLEOTIDE SEQUENCE</scope>
    <source>
        <strain evidence="14">MI0301</strain>
        <tissue evidence="14">Leaf</tissue>
    </source>
</reference>
<dbReference type="GO" id="GO:0016020">
    <property type="term" value="C:membrane"/>
    <property type="evidence" value="ECO:0007669"/>
    <property type="project" value="UniProtKB-SubCell"/>
</dbReference>